<organism evidence="2 3">
    <name type="scientific">Babesia ovis</name>
    <dbReference type="NCBI Taxonomy" id="5869"/>
    <lineage>
        <taxon>Eukaryota</taxon>
        <taxon>Sar</taxon>
        <taxon>Alveolata</taxon>
        <taxon>Apicomplexa</taxon>
        <taxon>Aconoidasida</taxon>
        <taxon>Piroplasmida</taxon>
        <taxon>Babesiidae</taxon>
        <taxon>Babesia</taxon>
    </lineage>
</organism>
<dbReference type="Gene3D" id="3.30.40.10">
    <property type="entry name" value="Zinc/RING finger domain, C3HC4 (zinc finger)"/>
    <property type="match status" value="1"/>
</dbReference>
<dbReference type="InterPro" id="IPR013083">
    <property type="entry name" value="Znf_RING/FYVE/PHD"/>
</dbReference>
<dbReference type="GO" id="GO:0008270">
    <property type="term" value="F:zinc ion binding"/>
    <property type="evidence" value="ECO:0007669"/>
    <property type="project" value="InterPro"/>
</dbReference>
<dbReference type="SMART" id="SM01180">
    <property type="entry name" value="DWNN"/>
    <property type="match status" value="1"/>
</dbReference>
<dbReference type="Proteomes" id="UP001057455">
    <property type="component" value="Unassembled WGS sequence"/>
</dbReference>
<evidence type="ECO:0000259" key="1">
    <source>
        <dbReference type="SMART" id="SM01180"/>
    </source>
</evidence>
<proteinExistence type="predicted"/>
<dbReference type="AlphaFoldDB" id="A0A9W5WVM4"/>
<dbReference type="EMBL" id="BLIY01000017">
    <property type="protein sequence ID" value="GFE55215.1"/>
    <property type="molecule type" value="Genomic_DNA"/>
</dbReference>
<protein>
    <submittedName>
        <fullName evidence="2">Dense granular GRA10</fullName>
    </submittedName>
</protein>
<keyword evidence="3" id="KW-1185">Reference proteome</keyword>
<sequence>MVSTGGVVFYRFGSERGIWRELQLDSSGGILVSDLKILIAQEISLSKEFTRKTNLTVCLYDENSSEEPKPLDDNVVIHVGSRVLLNRVAWVQATPIFHEARTQFEGAVTEERQNLRPFPVSLICKLCGLPMTDPVLIKCSANCGYSGCCACVMSHFKDSVIKNEEGVETHTYTLAECKSCPFCTRGLVSCFIHNRQMAAVLLELDFSNFDIPTFNPPSEANATVEIDPVVNNIVSLPKHFLVCVDNMLIAAMREHMLLPIYIDSLLSPASETNRSQNSNTNAGGPTPGDTSVIVLSYVGGGTSLSPMGVVRVMEEDRTNMEFIKSARAHTARKFEWLHNNTLPLLVPARRQPLFAYFGAKRFSPIALNNQHDVMWRYRSDLTIEVGLTRKAFDLAFEAVFGVQSEGIMTDVENINKSWLEVAFPGGPPPMYIDREGQIISQNSNLDDLEVDRGNPYMGYAAILPFLSESQFLKLRDMQRLAKEEFLQQFTDHVVNHMPSEEGEKVLEKAYNNVWKRHIDYQFPSSESSAMDQDL</sequence>
<name>A0A9W5WVM4_BABOV</name>
<feature type="domain" description="DWNN" evidence="1">
    <location>
        <begin position="8"/>
        <end position="89"/>
    </location>
</feature>
<dbReference type="SUPFAM" id="SSF57850">
    <property type="entry name" value="RING/U-box"/>
    <property type="match status" value="1"/>
</dbReference>
<dbReference type="InterPro" id="IPR014891">
    <property type="entry name" value="DWNN_domain"/>
</dbReference>
<dbReference type="Gene3D" id="3.10.20.90">
    <property type="entry name" value="Phosphatidylinositol 3-kinase Catalytic Subunit, Chain A, domain 1"/>
    <property type="match status" value="1"/>
</dbReference>
<dbReference type="Pfam" id="PF08783">
    <property type="entry name" value="DWNN"/>
    <property type="match status" value="1"/>
</dbReference>
<accession>A0A9W5WVM4</accession>
<evidence type="ECO:0000313" key="2">
    <source>
        <dbReference type="EMBL" id="GFE55215.1"/>
    </source>
</evidence>
<gene>
    <name evidence="2" type="ORF">BaOVIS_026190</name>
</gene>
<reference evidence="2" key="1">
    <citation type="submission" date="2019-12" db="EMBL/GenBank/DDBJ databases">
        <title>Genome sequence of Babesia ovis.</title>
        <authorList>
            <person name="Yamagishi J."/>
            <person name="Sevinc F."/>
            <person name="Xuan X."/>
        </authorList>
    </citation>
    <scope>NUCLEOTIDE SEQUENCE</scope>
    <source>
        <strain evidence="2">Selcuk</strain>
    </source>
</reference>
<dbReference type="OrthoDB" id="341679at2759"/>
<comment type="caution">
    <text evidence="2">The sequence shown here is derived from an EMBL/GenBank/DDBJ whole genome shotgun (WGS) entry which is preliminary data.</text>
</comment>
<evidence type="ECO:0000313" key="3">
    <source>
        <dbReference type="Proteomes" id="UP001057455"/>
    </source>
</evidence>